<feature type="region of interest" description="Disordered" evidence="1">
    <location>
        <begin position="1"/>
        <end position="33"/>
    </location>
</feature>
<name>A0AAX1KW48_KLEPN</name>
<reference evidence="2 3" key="1">
    <citation type="submission" date="2021-01" db="EMBL/GenBank/DDBJ databases">
        <title>Genome sequencing of apramycin resistant K. pneumoniae.</title>
        <authorList>
            <person name="Chen L."/>
            <person name="Kreiswirth B."/>
        </authorList>
    </citation>
    <scope>NUCLEOTIDE SEQUENCE [LARGE SCALE GENOMIC DNA]</scope>
    <source>
        <strain evidence="2 3">59493</strain>
    </source>
</reference>
<feature type="region of interest" description="Disordered" evidence="1">
    <location>
        <begin position="50"/>
        <end position="69"/>
    </location>
</feature>
<protein>
    <submittedName>
        <fullName evidence="2">Uncharacterized protein</fullName>
    </submittedName>
</protein>
<feature type="compositionally biased region" description="Polar residues" evidence="1">
    <location>
        <begin position="1"/>
        <end position="10"/>
    </location>
</feature>
<accession>A0AAX1KW48</accession>
<sequence>MHTNNIISGTPQAHIPQARQAQRRRGGHPRGHTHLCAGWRYLIRPTGSSRKVLYPRPGKRSAAGQGTSGAIPAFVPDGGFALSGLREDPVSPYTVGPASAAPPGRTPQTPYPFLCRMALRLSGLRDPPVSSYTVGPASAAPPGEQTACFYAGRRLILARHTVHDLPLIYSPLLLKLPVLTASKSLFPERQPET</sequence>
<gene>
    <name evidence="2" type="ORF">JMZ77_23615</name>
</gene>
<dbReference type="RefSeq" id="WP_202808816.1">
    <property type="nucleotide sequence ID" value="NZ_CP068602.1"/>
</dbReference>
<proteinExistence type="predicted"/>
<dbReference type="Proteomes" id="UP000595568">
    <property type="component" value="Chromosome"/>
</dbReference>
<dbReference type="EMBL" id="CP068602">
    <property type="protein sequence ID" value="QQZ71120.1"/>
    <property type="molecule type" value="Genomic_DNA"/>
</dbReference>
<feature type="compositionally biased region" description="Low complexity" evidence="1">
    <location>
        <begin position="11"/>
        <end position="20"/>
    </location>
</feature>
<dbReference type="AlphaFoldDB" id="A0AAX1KW48"/>
<evidence type="ECO:0000313" key="3">
    <source>
        <dbReference type="Proteomes" id="UP000595568"/>
    </source>
</evidence>
<organism evidence="2 3">
    <name type="scientific">Klebsiella pneumoniae</name>
    <dbReference type="NCBI Taxonomy" id="573"/>
    <lineage>
        <taxon>Bacteria</taxon>
        <taxon>Pseudomonadati</taxon>
        <taxon>Pseudomonadota</taxon>
        <taxon>Gammaproteobacteria</taxon>
        <taxon>Enterobacterales</taxon>
        <taxon>Enterobacteriaceae</taxon>
        <taxon>Klebsiella/Raoultella group</taxon>
        <taxon>Klebsiella</taxon>
        <taxon>Klebsiella pneumoniae complex</taxon>
    </lineage>
</organism>
<evidence type="ECO:0000256" key="1">
    <source>
        <dbReference type="SAM" id="MobiDB-lite"/>
    </source>
</evidence>
<evidence type="ECO:0000313" key="2">
    <source>
        <dbReference type="EMBL" id="QQZ71120.1"/>
    </source>
</evidence>
<feature type="compositionally biased region" description="Basic residues" evidence="1">
    <location>
        <begin position="21"/>
        <end position="33"/>
    </location>
</feature>